<keyword evidence="3" id="KW-1185">Reference proteome</keyword>
<dbReference type="CDD" id="cd07247">
    <property type="entry name" value="SgaA_N_like"/>
    <property type="match status" value="1"/>
</dbReference>
<dbReference type="Gene3D" id="3.10.180.10">
    <property type="entry name" value="2,3-Dihydroxybiphenyl 1,2-Dioxygenase, domain 1"/>
    <property type="match status" value="1"/>
</dbReference>
<dbReference type="Proteomes" id="UP000028006">
    <property type="component" value="Unassembled WGS sequence"/>
</dbReference>
<dbReference type="InterPro" id="IPR029068">
    <property type="entry name" value="Glyas_Bleomycin-R_OHBP_Dase"/>
</dbReference>
<evidence type="ECO:0000259" key="1">
    <source>
        <dbReference type="PROSITE" id="PS51819"/>
    </source>
</evidence>
<feature type="domain" description="VOC" evidence="1">
    <location>
        <begin position="6"/>
        <end position="116"/>
    </location>
</feature>
<accession>A0A081NA69</accession>
<proteinExistence type="predicted"/>
<dbReference type="PROSITE" id="PS51819">
    <property type="entry name" value="VOC"/>
    <property type="match status" value="1"/>
</dbReference>
<organism evidence="2 3">
    <name type="scientific">Endozoicomonas montiporae</name>
    <dbReference type="NCBI Taxonomy" id="1027273"/>
    <lineage>
        <taxon>Bacteria</taxon>
        <taxon>Pseudomonadati</taxon>
        <taxon>Pseudomonadota</taxon>
        <taxon>Gammaproteobacteria</taxon>
        <taxon>Oceanospirillales</taxon>
        <taxon>Endozoicomonadaceae</taxon>
        <taxon>Endozoicomonas</taxon>
    </lineage>
</organism>
<dbReference type="eggNOG" id="COG3324">
    <property type="taxonomic scope" value="Bacteria"/>
</dbReference>
<evidence type="ECO:0000313" key="3">
    <source>
        <dbReference type="Proteomes" id="UP000028006"/>
    </source>
</evidence>
<protein>
    <submittedName>
        <fullName evidence="2">Glyoxalase</fullName>
    </submittedName>
</protein>
<dbReference type="Pfam" id="PF00903">
    <property type="entry name" value="Glyoxalase"/>
    <property type="match status" value="1"/>
</dbReference>
<evidence type="ECO:0000313" key="2">
    <source>
        <dbReference type="EMBL" id="KEQ15342.1"/>
    </source>
</evidence>
<dbReference type="EMBL" id="JOKG01000001">
    <property type="protein sequence ID" value="KEQ15342.1"/>
    <property type="molecule type" value="Genomic_DNA"/>
</dbReference>
<comment type="caution">
    <text evidence="2">The sequence shown here is derived from an EMBL/GenBank/DDBJ whole genome shotgun (WGS) entry which is preliminary data.</text>
</comment>
<name>A0A081NA69_9GAMM</name>
<dbReference type="PANTHER" id="PTHR33993:SF1">
    <property type="entry name" value="GLYOXALASE FAMILY PROTEIN"/>
    <property type="match status" value="1"/>
</dbReference>
<gene>
    <name evidence="2" type="ORF">GZ77_01425</name>
</gene>
<dbReference type="SUPFAM" id="SSF54593">
    <property type="entry name" value="Glyoxalase/Bleomycin resistance protein/Dihydroxybiphenyl dioxygenase"/>
    <property type="match status" value="1"/>
</dbReference>
<reference evidence="2 3" key="1">
    <citation type="submission" date="2014-06" db="EMBL/GenBank/DDBJ databases">
        <title>Whole Genome Sequences of Three Symbiotic Endozoicomonas Bacteria.</title>
        <authorList>
            <person name="Neave M.J."/>
            <person name="Apprill A."/>
            <person name="Voolstra C.R."/>
        </authorList>
    </citation>
    <scope>NUCLEOTIDE SEQUENCE [LARGE SCALE GENOMIC DNA]</scope>
    <source>
        <strain evidence="2 3">LMG 24815</strain>
    </source>
</reference>
<dbReference type="RefSeq" id="WP_034872568.1">
    <property type="nucleotide sequence ID" value="NZ_JOKG01000001.1"/>
</dbReference>
<dbReference type="InterPro" id="IPR037523">
    <property type="entry name" value="VOC_core"/>
</dbReference>
<dbReference type="InterPro" id="IPR004360">
    <property type="entry name" value="Glyas_Fos-R_dOase_dom"/>
</dbReference>
<dbReference type="PANTHER" id="PTHR33993">
    <property type="entry name" value="GLYOXALASE-RELATED"/>
    <property type="match status" value="1"/>
</dbReference>
<dbReference type="InterPro" id="IPR052164">
    <property type="entry name" value="Anthracycline_SecMetBiosynth"/>
</dbReference>
<dbReference type="AlphaFoldDB" id="A0A081NA69"/>
<sequence>MPDQQTTHYIELPATNLEHTKAFFTEVFGWSFQDFGTEYSAFSSRGGNGGFYQSELCSDTRNGATLVVLFSDDLDRCLARVEQAGGIIVKPVFAFPGGRRFHFREPSGNELAVWSDR</sequence>